<dbReference type="InterPro" id="IPR019446">
    <property type="entry name" value="BMT5-like"/>
</dbReference>
<accession>A0A2W5MZG1</accession>
<reference evidence="2 3" key="1">
    <citation type="submission" date="2017-08" db="EMBL/GenBank/DDBJ databases">
        <title>Infants hospitalized years apart are colonized by the same room-sourced microbial strains.</title>
        <authorList>
            <person name="Brooks B."/>
            <person name="Olm M.R."/>
            <person name="Firek B.A."/>
            <person name="Baker R."/>
            <person name="Thomas B.C."/>
            <person name="Morowitz M.J."/>
            <person name="Banfield J.F."/>
        </authorList>
    </citation>
    <scope>NUCLEOTIDE SEQUENCE [LARGE SCALE GENOMIC DNA]</scope>
    <source>
        <strain evidence="2">S2_005_002_R2_29</strain>
    </source>
</reference>
<name>A0A2W5MZG1_9BACT</name>
<gene>
    <name evidence="2" type="ORF">DI551_04740</name>
</gene>
<dbReference type="Proteomes" id="UP000249417">
    <property type="component" value="Unassembled WGS sequence"/>
</dbReference>
<evidence type="ECO:0000313" key="3">
    <source>
        <dbReference type="Proteomes" id="UP000249417"/>
    </source>
</evidence>
<evidence type="ECO:0000259" key="1">
    <source>
        <dbReference type="Pfam" id="PF10354"/>
    </source>
</evidence>
<comment type="caution">
    <text evidence="2">The sequence shown here is derived from an EMBL/GenBank/DDBJ whole genome shotgun (WGS) entry which is preliminary data.</text>
</comment>
<evidence type="ECO:0000313" key="2">
    <source>
        <dbReference type="EMBL" id="PZQ46661.1"/>
    </source>
</evidence>
<dbReference type="EMBL" id="QFQB01000023">
    <property type="protein sequence ID" value="PZQ46661.1"/>
    <property type="molecule type" value="Genomic_DNA"/>
</dbReference>
<organism evidence="2 3">
    <name type="scientific">Micavibrio aeruginosavorus</name>
    <dbReference type="NCBI Taxonomy" id="349221"/>
    <lineage>
        <taxon>Bacteria</taxon>
        <taxon>Pseudomonadati</taxon>
        <taxon>Bdellovibrionota</taxon>
        <taxon>Bdellovibrionia</taxon>
        <taxon>Bdellovibrionales</taxon>
        <taxon>Pseudobdellovibrionaceae</taxon>
        <taxon>Micavibrio</taxon>
    </lineage>
</organism>
<sequence length="146" mass="16451">MNNTHSSLTEGEIHRLMASQAYRQSNHPDHTKTHDVVRKWFVNRYPNFDQYNIKSDSSSGSPWKNLGNVLLVGEGNLSFAKSLLADRSSEITGMVATTYETERSLADEGKINANLLRRNGAVVIHNIDATHLEKEFGSQKFDTIIF</sequence>
<dbReference type="GO" id="GO:0070042">
    <property type="term" value="F:rRNA (uridine-N3-)-methyltransferase activity"/>
    <property type="evidence" value="ECO:0007669"/>
    <property type="project" value="InterPro"/>
</dbReference>
<dbReference type="Pfam" id="PF10354">
    <property type="entry name" value="BMT5-like"/>
    <property type="match status" value="1"/>
</dbReference>
<dbReference type="GO" id="GO:0070475">
    <property type="term" value="P:rRNA base methylation"/>
    <property type="evidence" value="ECO:0007669"/>
    <property type="project" value="InterPro"/>
</dbReference>
<proteinExistence type="predicted"/>
<feature type="domain" description="25S rRNA (uridine-N(3))-methyltransferase BMT5-like" evidence="1">
    <location>
        <begin position="70"/>
        <end position="146"/>
    </location>
</feature>
<feature type="non-terminal residue" evidence="2">
    <location>
        <position position="146"/>
    </location>
</feature>
<protein>
    <recommendedName>
        <fullName evidence="1">25S rRNA (uridine-N(3))-methyltransferase BMT5-like domain-containing protein</fullName>
    </recommendedName>
</protein>
<dbReference type="AlphaFoldDB" id="A0A2W5MZG1"/>